<gene>
    <name evidence="2" type="ORF">T03_5543</name>
</gene>
<dbReference type="EMBL" id="JYDI01000270">
    <property type="protein sequence ID" value="KRY46802.1"/>
    <property type="molecule type" value="Genomic_DNA"/>
</dbReference>
<keyword evidence="3" id="KW-1185">Reference proteome</keyword>
<feature type="region of interest" description="Disordered" evidence="1">
    <location>
        <begin position="121"/>
        <end position="142"/>
    </location>
</feature>
<proteinExistence type="predicted"/>
<evidence type="ECO:0000313" key="2">
    <source>
        <dbReference type="EMBL" id="KRY46802.1"/>
    </source>
</evidence>
<organism evidence="2 3">
    <name type="scientific">Trichinella britovi</name>
    <name type="common">Parasitic roundworm</name>
    <dbReference type="NCBI Taxonomy" id="45882"/>
    <lineage>
        <taxon>Eukaryota</taxon>
        <taxon>Metazoa</taxon>
        <taxon>Ecdysozoa</taxon>
        <taxon>Nematoda</taxon>
        <taxon>Enoplea</taxon>
        <taxon>Dorylaimia</taxon>
        <taxon>Trichinellida</taxon>
        <taxon>Trichinellidae</taxon>
        <taxon>Trichinella</taxon>
    </lineage>
</organism>
<accession>A0A0V1CCA0</accession>
<evidence type="ECO:0000313" key="3">
    <source>
        <dbReference type="Proteomes" id="UP000054653"/>
    </source>
</evidence>
<sequence length="172" mass="19632">LIFSRNSEIRHCRNSSILLLNPWAILVLLLCHLVADSYNSLACLATCHAIADPFEFGYCAMAAAKFAQFFPQIKRAKSIQIRIDARIENGEDVQEILDHWIKLNLTKTTTGGKIQIDKVKSDHDEIRRPADQKRDDHQESHAKSFVLCPSDQKLSLREVFSTKFLHSKKLSQ</sequence>
<feature type="non-terminal residue" evidence="2">
    <location>
        <position position="1"/>
    </location>
</feature>
<dbReference type="Proteomes" id="UP000054653">
    <property type="component" value="Unassembled WGS sequence"/>
</dbReference>
<comment type="caution">
    <text evidence="2">The sequence shown here is derived from an EMBL/GenBank/DDBJ whole genome shotgun (WGS) entry which is preliminary data.</text>
</comment>
<name>A0A0V1CCA0_TRIBR</name>
<dbReference type="AlphaFoldDB" id="A0A0V1CCA0"/>
<protein>
    <submittedName>
        <fullName evidence="2">Uncharacterized protein</fullName>
    </submittedName>
</protein>
<reference evidence="2 3" key="1">
    <citation type="submission" date="2015-01" db="EMBL/GenBank/DDBJ databases">
        <title>Evolution of Trichinella species and genotypes.</title>
        <authorList>
            <person name="Korhonen P.K."/>
            <person name="Edoardo P."/>
            <person name="Giuseppe L.R."/>
            <person name="Gasser R.B."/>
        </authorList>
    </citation>
    <scope>NUCLEOTIDE SEQUENCE [LARGE SCALE GENOMIC DNA]</scope>
    <source>
        <strain evidence="2">ISS120</strain>
    </source>
</reference>
<evidence type="ECO:0000256" key="1">
    <source>
        <dbReference type="SAM" id="MobiDB-lite"/>
    </source>
</evidence>